<feature type="transmembrane region" description="Helical" evidence="8">
    <location>
        <begin position="289"/>
        <end position="311"/>
    </location>
</feature>
<evidence type="ECO:0000313" key="9">
    <source>
        <dbReference type="EMBL" id="GAA3745472.1"/>
    </source>
</evidence>
<keyword evidence="7 8" id="KW-0472">Membrane</keyword>
<keyword evidence="4" id="KW-1003">Cell membrane</keyword>
<dbReference type="InterPro" id="IPR037294">
    <property type="entry name" value="ABC_BtuC-like"/>
</dbReference>
<evidence type="ECO:0000256" key="5">
    <source>
        <dbReference type="ARBA" id="ARBA00022692"/>
    </source>
</evidence>
<feature type="transmembrane region" description="Helical" evidence="8">
    <location>
        <begin position="126"/>
        <end position="147"/>
    </location>
</feature>
<dbReference type="PANTHER" id="PTHR30472:SF25">
    <property type="entry name" value="ABC TRANSPORTER PERMEASE PROTEIN MJ0876-RELATED"/>
    <property type="match status" value="1"/>
</dbReference>
<comment type="caution">
    <text evidence="9">The sequence shown here is derived from an EMBL/GenBank/DDBJ whole genome shotgun (WGS) entry which is preliminary data.</text>
</comment>
<feature type="transmembrane region" description="Helical" evidence="8">
    <location>
        <begin position="243"/>
        <end position="260"/>
    </location>
</feature>
<dbReference type="RefSeq" id="WP_344971448.1">
    <property type="nucleotide sequence ID" value="NZ_BAABDD010000010.1"/>
</dbReference>
<dbReference type="Pfam" id="PF01032">
    <property type="entry name" value="FecCD"/>
    <property type="match status" value="1"/>
</dbReference>
<keyword evidence="6 8" id="KW-1133">Transmembrane helix</keyword>
<feature type="transmembrane region" description="Helical" evidence="8">
    <location>
        <begin position="317"/>
        <end position="335"/>
    </location>
</feature>
<evidence type="ECO:0000256" key="6">
    <source>
        <dbReference type="ARBA" id="ARBA00022989"/>
    </source>
</evidence>
<dbReference type="CDD" id="cd06550">
    <property type="entry name" value="TM_ABC_iron-siderophores_like"/>
    <property type="match status" value="1"/>
</dbReference>
<feature type="transmembrane region" description="Helical" evidence="8">
    <location>
        <begin position="159"/>
        <end position="177"/>
    </location>
</feature>
<keyword evidence="3" id="KW-0813">Transport</keyword>
<evidence type="ECO:0000256" key="2">
    <source>
        <dbReference type="ARBA" id="ARBA00007935"/>
    </source>
</evidence>
<feature type="transmembrane region" description="Helical" evidence="8">
    <location>
        <begin position="63"/>
        <end position="87"/>
    </location>
</feature>
<evidence type="ECO:0000256" key="4">
    <source>
        <dbReference type="ARBA" id="ARBA00022475"/>
    </source>
</evidence>
<evidence type="ECO:0000256" key="3">
    <source>
        <dbReference type="ARBA" id="ARBA00022448"/>
    </source>
</evidence>
<gene>
    <name evidence="9" type="ORF">GCM10022402_26340</name>
</gene>
<proteinExistence type="inferred from homology"/>
<sequence>MPHTRLPWLWLLAAAVALLLAMLVGIAAGAAGIAPGAIAGELLSLLPLGGESPLGERQSAVLLQIRLPRVVLGAVVGGLLAIAGAGYQGAFRNPLADPYLLGAAGGAGLGATLAIVYGSALTLGSVRLIPVAAFVGAVVGVFGSYAIGSAAGRGATASLLLAGVAVSSFLSAAQTLIQQLRIEELQRIYAWILGGLGRGGWDDVVLIAPYAVVGVVVLLGCGRLLDLLALGDEKSTSLGLNPMWVRLLVIAAASLATAAAVSVSGLIAFVGIVVPHIVRQLVGSAYHRILPVSLLAGATFMVLVDVVARLVVAPAELPLGVVTAFIGAPFFLAVLRATRHRAV</sequence>
<evidence type="ECO:0000256" key="7">
    <source>
        <dbReference type="ARBA" id="ARBA00023136"/>
    </source>
</evidence>
<keyword evidence="5 8" id="KW-0812">Transmembrane</keyword>
<protein>
    <submittedName>
        <fullName evidence="9">Iron ABC transporter permease</fullName>
    </submittedName>
</protein>
<organism evidence="9 10">
    <name type="scientific">Salinactinospora qingdaonensis</name>
    <dbReference type="NCBI Taxonomy" id="702744"/>
    <lineage>
        <taxon>Bacteria</taxon>
        <taxon>Bacillati</taxon>
        <taxon>Actinomycetota</taxon>
        <taxon>Actinomycetes</taxon>
        <taxon>Streptosporangiales</taxon>
        <taxon>Nocardiopsidaceae</taxon>
        <taxon>Salinactinospora</taxon>
    </lineage>
</organism>
<reference evidence="10" key="1">
    <citation type="journal article" date="2019" name="Int. J. Syst. Evol. Microbiol.">
        <title>The Global Catalogue of Microorganisms (GCM) 10K type strain sequencing project: providing services to taxonomists for standard genome sequencing and annotation.</title>
        <authorList>
            <consortium name="The Broad Institute Genomics Platform"/>
            <consortium name="The Broad Institute Genome Sequencing Center for Infectious Disease"/>
            <person name="Wu L."/>
            <person name="Ma J."/>
        </authorList>
    </citation>
    <scope>NUCLEOTIDE SEQUENCE [LARGE SCALE GENOMIC DNA]</scope>
    <source>
        <strain evidence="10">JCM 17137</strain>
    </source>
</reference>
<name>A0ABP7FR87_9ACTN</name>
<evidence type="ECO:0000256" key="8">
    <source>
        <dbReference type="SAM" id="Phobius"/>
    </source>
</evidence>
<dbReference type="Proteomes" id="UP001500908">
    <property type="component" value="Unassembled WGS sequence"/>
</dbReference>
<dbReference type="SUPFAM" id="SSF81345">
    <property type="entry name" value="ABC transporter involved in vitamin B12 uptake, BtuC"/>
    <property type="match status" value="1"/>
</dbReference>
<accession>A0ABP7FR87</accession>
<comment type="similarity">
    <text evidence="2">Belongs to the binding-protein-dependent transport system permease family. FecCD subfamily.</text>
</comment>
<evidence type="ECO:0000256" key="1">
    <source>
        <dbReference type="ARBA" id="ARBA00004651"/>
    </source>
</evidence>
<comment type="subcellular location">
    <subcellularLocation>
        <location evidence="1">Cell membrane</location>
        <topology evidence="1">Multi-pass membrane protein</topology>
    </subcellularLocation>
</comment>
<feature type="transmembrane region" description="Helical" evidence="8">
    <location>
        <begin position="99"/>
        <end position="120"/>
    </location>
</feature>
<dbReference type="Gene3D" id="1.10.3470.10">
    <property type="entry name" value="ABC transporter involved in vitamin B12 uptake, BtuC"/>
    <property type="match status" value="1"/>
</dbReference>
<evidence type="ECO:0000313" key="10">
    <source>
        <dbReference type="Proteomes" id="UP001500908"/>
    </source>
</evidence>
<dbReference type="PANTHER" id="PTHR30472">
    <property type="entry name" value="FERRIC ENTEROBACTIN TRANSPORT SYSTEM PERMEASE PROTEIN"/>
    <property type="match status" value="1"/>
</dbReference>
<dbReference type="InterPro" id="IPR000522">
    <property type="entry name" value="ABC_transptr_permease_BtuC"/>
</dbReference>
<dbReference type="EMBL" id="BAABDD010000010">
    <property type="protein sequence ID" value="GAA3745472.1"/>
    <property type="molecule type" value="Genomic_DNA"/>
</dbReference>
<keyword evidence="10" id="KW-1185">Reference proteome</keyword>
<feature type="transmembrane region" description="Helical" evidence="8">
    <location>
        <begin position="207"/>
        <end position="231"/>
    </location>
</feature>